<dbReference type="GeneID" id="185515"/>
<dbReference type="PIR" id="G89005">
    <property type="entry name" value="G89005"/>
</dbReference>
<dbReference type="KEGG" id="cel:CELE_T24A6.17"/>
<evidence type="ECO:0000313" key="4">
    <source>
        <dbReference type="WormBase" id="F40C5.2"/>
    </source>
</evidence>
<evidence type="ECO:0000313" key="5">
    <source>
        <dbReference type="WormBase" id="T24A6.17"/>
    </source>
</evidence>
<organism evidence="1 3">
    <name type="scientific">Caenorhabditis elegans</name>
    <dbReference type="NCBI Taxonomy" id="6239"/>
    <lineage>
        <taxon>Eukaryota</taxon>
        <taxon>Metazoa</taxon>
        <taxon>Ecdysozoa</taxon>
        <taxon>Nematoda</taxon>
        <taxon>Chromadorea</taxon>
        <taxon>Rhabditida</taxon>
        <taxon>Rhabditina</taxon>
        <taxon>Rhabditomorpha</taxon>
        <taxon>Rhabditoidea</taxon>
        <taxon>Rhabditidae</taxon>
        <taxon>Peloderinae</taxon>
        <taxon>Caenorhabditis</taxon>
    </lineage>
</organism>
<name>G5EC28_CAEEL</name>
<protein>
    <submittedName>
        <fullName evidence="1">UBC core domain-containing protein</fullName>
    </submittedName>
</protein>
<proteinExistence type="predicted"/>
<evidence type="ECO:0000313" key="3">
    <source>
        <dbReference type="Proteomes" id="UP000001940"/>
    </source>
</evidence>
<dbReference type="RefSeq" id="NP_504003.3">
    <property type="nucleotide sequence ID" value="NM_071602.3"/>
</dbReference>
<dbReference type="AGR" id="WB:WBGene00020754"/>
<dbReference type="Bgee" id="WBGene00018229">
    <property type="expression patterns" value="Expressed in pharyngeal muscle cell (C elegans) and 2 other cell types or tissues"/>
</dbReference>
<gene>
    <name evidence="2" type="ORF">CELE_F40C5.2</name>
    <name evidence="1" type="ORF">CELE_T24A6.17</name>
    <name evidence="2 4" type="ORF">F40C5.2</name>
    <name evidence="1 5" type="ORF">T24A6.17</name>
</gene>
<accession>G5EC28</accession>
<dbReference type="CTD" id="185515"/>
<dbReference type="KEGG" id="cel:CELE_F40C5.2"/>
<dbReference type="WormBase" id="T24A6.17">
    <property type="protein sequence ID" value="CE14156"/>
    <property type="gene ID" value="WBGene00020754"/>
</dbReference>
<evidence type="ECO:0000313" key="2">
    <source>
        <dbReference type="EMBL" id="CCD70893.2"/>
    </source>
</evidence>
<dbReference type="AlphaFoldDB" id="G5EC28"/>
<dbReference type="PaxDb" id="6239-F40C5.2"/>
<sequence length="49" mass="5474">MELAWEPEVPAVAVAIRLLASMLQLKTDNRKLVLNLSTINSTLPSKLQR</sequence>
<evidence type="ECO:0000313" key="1">
    <source>
        <dbReference type="EMBL" id="CCD63578.2"/>
    </source>
</evidence>
<dbReference type="WormBase" id="F40C5.2">
    <property type="protein sequence ID" value="CE14156"/>
    <property type="gene ID" value="WBGene00018229"/>
</dbReference>
<dbReference type="CTD" id="188834"/>
<dbReference type="Proteomes" id="UP000001940">
    <property type="component" value="Chromosome V"/>
</dbReference>
<dbReference type="EMBL" id="BX284605">
    <property type="protein sequence ID" value="CCD63578.2"/>
    <property type="molecule type" value="Genomic_DNA"/>
</dbReference>
<dbReference type="AGR" id="WB:WBGene00018229"/>
<reference evidence="1" key="2">
    <citation type="submission" date="2003-03" db="EMBL/GenBank/DDBJ databases">
        <authorList>
            <person name="Sulson J.E."/>
            <person name="Waterston R."/>
        </authorList>
    </citation>
    <scope>NUCLEOTIDE SEQUENCE</scope>
    <source>
        <strain evidence="1">Bristol N2</strain>
    </source>
</reference>
<dbReference type="GeneID" id="188834"/>
<dbReference type="HOGENOM" id="CLU_1628545_0_0_1"/>
<keyword evidence="3" id="KW-1185">Reference proteome</keyword>
<reference evidence="1 3" key="1">
    <citation type="journal article" date="1998" name="Science">
        <title>Genome sequence of the nematode C. elegans: a platform for investigating biology.</title>
        <authorList>
            <consortium name="The C. elegans sequencing consortium"/>
            <person name="Sulson J.E."/>
            <person name="Waterston R."/>
        </authorList>
    </citation>
    <scope>NUCLEOTIDE SEQUENCE [LARGE SCALE GENOMIC DNA]</scope>
    <source>
        <strain evidence="1 3">Bristol N2</strain>
    </source>
</reference>
<dbReference type="EMBL" id="BX284605">
    <property type="protein sequence ID" value="CCD70893.2"/>
    <property type="molecule type" value="Genomic_DNA"/>
</dbReference>
<reference evidence="1" key="3">
    <citation type="submission" date="2024-10" db="EMBL/GenBank/DDBJ databases">
        <authorList>
            <consortium name="WormBase Consortium"/>
            <person name="WormBase"/>
        </authorList>
    </citation>
    <scope>NUCLEOTIDE SEQUENCE</scope>
    <source>
        <strain evidence="1">Bristol N2</strain>
    </source>
</reference>
<dbReference type="RefSeq" id="NP_504004.2">
    <property type="nucleotide sequence ID" value="NM_071603.2"/>
</dbReference>